<dbReference type="GO" id="GO:0042834">
    <property type="term" value="F:peptidoglycan binding"/>
    <property type="evidence" value="ECO:0007669"/>
    <property type="project" value="InterPro"/>
</dbReference>
<reference evidence="5" key="1">
    <citation type="submission" date="2017-05" db="EMBL/GenBank/DDBJ databases">
        <authorList>
            <person name="Rodrigo-Torres L."/>
            <person name="Arahal R. D."/>
            <person name="Lucena T."/>
        </authorList>
    </citation>
    <scope>NUCLEOTIDE SEQUENCE [LARGE SCALE GENOMIC DNA]</scope>
    <source>
        <strain evidence="5">CECT 8489</strain>
    </source>
</reference>
<dbReference type="InterPro" id="IPR036680">
    <property type="entry name" value="SPOR-like_sf"/>
</dbReference>
<keyword evidence="2" id="KW-0732">Signal</keyword>
<feature type="region of interest" description="Disordered" evidence="1">
    <location>
        <begin position="198"/>
        <end position="219"/>
    </location>
</feature>
<evidence type="ECO:0000256" key="2">
    <source>
        <dbReference type="SAM" id="SignalP"/>
    </source>
</evidence>
<feature type="domain" description="SPOR" evidence="3">
    <location>
        <begin position="296"/>
        <end position="375"/>
    </location>
</feature>
<gene>
    <name evidence="4" type="ORF">BOA8489_02141</name>
</gene>
<dbReference type="Gene3D" id="3.30.70.1070">
    <property type="entry name" value="Sporulation related repeat"/>
    <property type="match status" value="1"/>
</dbReference>
<dbReference type="RefSeq" id="WP_093973980.1">
    <property type="nucleotide sequence ID" value="NZ_FXXQ01000006.1"/>
</dbReference>
<keyword evidence="4" id="KW-0449">Lipoprotein</keyword>
<evidence type="ECO:0000313" key="5">
    <source>
        <dbReference type="Proteomes" id="UP000201838"/>
    </source>
</evidence>
<feature type="signal peptide" evidence="2">
    <location>
        <begin position="1"/>
        <end position="21"/>
    </location>
</feature>
<dbReference type="PANTHER" id="PTHR34183:SF1">
    <property type="entry name" value="ENDOLYTIC PEPTIDOGLYCAN TRANSGLYCOSYLASE RLPA"/>
    <property type="match status" value="1"/>
</dbReference>
<accession>A0A238J075</accession>
<feature type="chain" id="PRO_5013054022" evidence="2">
    <location>
        <begin position="22"/>
        <end position="375"/>
    </location>
</feature>
<dbReference type="InterPro" id="IPR007730">
    <property type="entry name" value="SPOR-like_dom"/>
</dbReference>
<proteinExistence type="predicted"/>
<dbReference type="Proteomes" id="UP000201838">
    <property type="component" value="Unassembled WGS sequence"/>
</dbReference>
<dbReference type="SUPFAM" id="SSF110997">
    <property type="entry name" value="Sporulation related repeat"/>
    <property type="match status" value="1"/>
</dbReference>
<evidence type="ECO:0000256" key="1">
    <source>
        <dbReference type="SAM" id="MobiDB-lite"/>
    </source>
</evidence>
<dbReference type="PROSITE" id="PS51257">
    <property type="entry name" value="PROKAR_LIPOPROTEIN"/>
    <property type="match status" value="1"/>
</dbReference>
<dbReference type="Pfam" id="PF05036">
    <property type="entry name" value="SPOR"/>
    <property type="match status" value="1"/>
</dbReference>
<feature type="compositionally biased region" description="Pro residues" evidence="1">
    <location>
        <begin position="268"/>
        <end position="290"/>
    </location>
</feature>
<feature type="region of interest" description="Disordered" evidence="1">
    <location>
        <begin position="267"/>
        <end position="297"/>
    </location>
</feature>
<keyword evidence="5" id="KW-1185">Reference proteome</keyword>
<dbReference type="OrthoDB" id="9766672at2"/>
<dbReference type="PANTHER" id="PTHR34183">
    <property type="entry name" value="ENDOLYTIC PEPTIDOGLYCAN TRANSGLYCOSYLASE RLPA"/>
    <property type="match status" value="1"/>
</dbReference>
<dbReference type="PROSITE" id="PS51724">
    <property type="entry name" value="SPOR"/>
    <property type="match status" value="1"/>
</dbReference>
<evidence type="ECO:0000259" key="3">
    <source>
        <dbReference type="PROSITE" id="PS51724"/>
    </source>
</evidence>
<dbReference type="AlphaFoldDB" id="A0A238J075"/>
<dbReference type="EMBL" id="FXXQ01000006">
    <property type="protein sequence ID" value="SMX24027.1"/>
    <property type="molecule type" value="Genomic_DNA"/>
</dbReference>
<sequence length="375" mass="38322">MTMKFKAAIPLFAAATLVLTACEEGQFLTAPASQDSASATTATAQARTEIREVERADIFSAEELALWDGRPSLGGLWVAHPDVGDPERVRITNNTNGQSVLGALFRRERANPGPRIQLSSDAAGALGILAGQPTELNIVVIRQEEITIEPAPILVEEPAEDEATDETVAASLGDATVEAPAEPPKRQGFFARLFGGGAAEEASDEPESVEGAAAPEVQTETLDPITTSAAAAIDAADASSAALSANARPQRRAVAAASTAAVATAPAPAAPAPAAPPAVTPEPVSTPAPSQPAVTPPSLNNPYVQVGLFTVEANASAAATGLRQGGIVPTIVPGTNASGTFWRVLVGPMTNPDDQTEILSQVKALGYSDAFLVSN</sequence>
<organism evidence="4 5">
    <name type="scientific">Boseongicola aestuarii</name>
    <dbReference type="NCBI Taxonomy" id="1470561"/>
    <lineage>
        <taxon>Bacteria</taxon>
        <taxon>Pseudomonadati</taxon>
        <taxon>Pseudomonadota</taxon>
        <taxon>Alphaproteobacteria</taxon>
        <taxon>Rhodobacterales</taxon>
        <taxon>Paracoccaceae</taxon>
        <taxon>Boseongicola</taxon>
    </lineage>
</organism>
<name>A0A238J075_9RHOB</name>
<protein>
    <submittedName>
        <fullName evidence="4">Rare lipoprotein A</fullName>
    </submittedName>
</protein>
<evidence type="ECO:0000313" key="4">
    <source>
        <dbReference type="EMBL" id="SMX24027.1"/>
    </source>
</evidence>